<dbReference type="SUPFAM" id="SSF50630">
    <property type="entry name" value="Acid proteases"/>
    <property type="match status" value="1"/>
</dbReference>
<dbReference type="InterPro" id="IPR021109">
    <property type="entry name" value="Peptidase_aspartic_dom_sf"/>
</dbReference>
<keyword evidence="9" id="KW-1185">Reference proteome</keyword>
<dbReference type="InterPro" id="IPR012848">
    <property type="entry name" value="Aspartic_peptidase_N"/>
</dbReference>
<reference evidence="8 9" key="1">
    <citation type="journal article" date="2019" name="Proc. Natl. Acad. Sci. U.S.A.">
        <title>Regulatory changes in pterin and carotenoid genes underlie balanced color polymorphisms in the wall lizard.</title>
        <authorList>
            <person name="Andrade P."/>
            <person name="Pinho C."/>
            <person name="Perez I de Lanuza G."/>
            <person name="Afonso S."/>
            <person name="Brejcha J."/>
            <person name="Rubin C.J."/>
            <person name="Wallerman O."/>
            <person name="Pereira P."/>
            <person name="Sabatino S.J."/>
            <person name="Bellati A."/>
            <person name="Pellitteri-Rosa D."/>
            <person name="Bosakova Z."/>
            <person name="Bunikis I."/>
            <person name="Carretero M.A."/>
            <person name="Feiner N."/>
            <person name="Marsik P."/>
            <person name="Pauperio F."/>
            <person name="Salvi D."/>
            <person name="Soler L."/>
            <person name="While G.M."/>
            <person name="Uller T."/>
            <person name="Font E."/>
            <person name="Andersson L."/>
            <person name="Carneiro M."/>
        </authorList>
    </citation>
    <scope>NUCLEOTIDE SEQUENCE</scope>
</reference>
<feature type="chain" id="PRO_5025380340" description="Peptidase A1 domain-containing protein" evidence="6">
    <location>
        <begin position="17"/>
        <end position="384"/>
    </location>
</feature>
<feature type="disulfide bond" evidence="4">
    <location>
        <begin position="268"/>
        <end position="272"/>
    </location>
</feature>
<feature type="disulfide bond" evidence="4">
    <location>
        <begin position="107"/>
        <end position="112"/>
    </location>
</feature>
<dbReference type="InterPro" id="IPR033121">
    <property type="entry name" value="PEPTIDASE_A1"/>
</dbReference>
<dbReference type="PRINTS" id="PR00792">
    <property type="entry name" value="PEPSIN"/>
</dbReference>
<feature type="domain" description="Peptidase A1" evidence="7">
    <location>
        <begin position="76"/>
        <end position="381"/>
    </location>
</feature>
<feature type="active site" evidence="3">
    <location>
        <position position="94"/>
    </location>
</feature>
<comment type="similarity">
    <text evidence="1 5">Belongs to the peptidase A1 family.</text>
</comment>
<evidence type="ECO:0000313" key="9">
    <source>
        <dbReference type="Proteomes" id="UP000472272"/>
    </source>
</evidence>
<dbReference type="FunFam" id="2.40.70.10:FF:000006">
    <property type="entry name" value="Cathepsin E"/>
    <property type="match status" value="1"/>
</dbReference>
<evidence type="ECO:0000256" key="2">
    <source>
        <dbReference type="ARBA" id="ARBA00023157"/>
    </source>
</evidence>
<feature type="disulfide bond" evidence="4">
    <location>
        <begin position="311"/>
        <end position="345"/>
    </location>
</feature>
<keyword evidence="5" id="KW-0378">Hydrolase</keyword>
<feature type="active site" evidence="3">
    <location>
        <position position="277"/>
    </location>
</feature>
<dbReference type="GO" id="GO:0006508">
    <property type="term" value="P:proteolysis"/>
    <property type="evidence" value="ECO:0007669"/>
    <property type="project" value="UniProtKB-KW"/>
</dbReference>
<proteinExistence type="inferred from homology"/>
<dbReference type="FunFam" id="2.40.70.10:FF:000004">
    <property type="entry name" value="Pepsin A"/>
    <property type="match status" value="1"/>
</dbReference>
<keyword evidence="2 4" id="KW-1015">Disulfide bond</keyword>
<evidence type="ECO:0000313" key="8">
    <source>
        <dbReference type="Ensembl" id="ENSPMRP00000017755.1"/>
    </source>
</evidence>
<evidence type="ECO:0000256" key="4">
    <source>
        <dbReference type="PIRSR" id="PIRSR601461-2"/>
    </source>
</evidence>
<evidence type="ECO:0000259" key="7">
    <source>
        <dbReference type="PROSITE" id="PS51767"/>
    </source>
</evidence>
<name>A0A670J0N2_PODMU</name>
<dbReference type="InterPro" id="IPR001969">
    <property type="entry name" value="Aspartic_peptidase_AS"/>
</dbReference>
<keyword evidence="6" id="KW-0732">Signal</keyword>
<dbReference type="Proteomes" id="UP000472272">
    <property type="component" value="Chromosome 6"/>
</dbReference>
<sequence length="384" mass="42977">MKCLTVLFTIITLSECLFKISLERRKSLRKILREENLLQDFLLKNCYGFFCAQYLPFAKNGHVSKEPLLDFLDLEYYGTIYIGTPPQKFSVVFDTGSSDLWVPSVKCSSEACLKHRRFDSSKSSTFRRTGKHFHIVYGTGSMKGILVFDTVKVSSLSISHQGFGLSTTESGKAFVNMTFDGILGLAYPSLSEEKATPFFDSLMKEGLLEKHQFSVYLSRKKRGSEFIFGGIDQSHYTGRINWIPVNYQSGFWQIALDSILVDGTEIACKGGCHGIIDTGTSLLLGPKYEMIKIEKAIGATPTHFGISEINCSELSNMPDVVFVINGIHYPLPPSAYTLKDKQVGCFSGFGYSFDGSWNLGDVFIREYYSIFDRENNQVGLAKAV</sequence>
<evidence type="ECO:0000256" key="6">
    <source>
        <dbReference type="SAM" id="SignalP"/>
    </source>
</evidence>
<dbReference type="InterPro" id="IPR001461">
    <property type="entry name" value="Aspartic_peptidase_A1"/>
</dbReference>
<dbReference type="Pfam" id="PF07966">
    <property type="entry name" value="A1_Propeptide"/>
    <property type="match status" value="1"/>
</dbReference>
<dbReference type="PROSITE" id="PS51767">
    <property type="entry name" value="PEPTIDASE_A1"/>
    <property type="match status" value="1"/>
</dbReference>
<dbReference type="Gene3D" id="2.40.70.10">
    <property type="entry name" value="Acid Proteases"/>
    <property type="match status" value="2"/>
</dbReference>
<protein>
    <recommendedName>
        <fullName evidence="7">Peptidase A1 domain-containing protein</fullName>
    </recommendedName>
</protein>
<evidence type="ECO:0000256" key="1">
    <source>
        <dbReference type="ARBA" id="ARBA00007447"/>
    </source>
</evidence>
<accession>A0A670J0N2</accession>
<dbReference type="GO" id="GO:0004190">
    <property type="term" value="F:aspartic-type endopeptidase activity"/>
    <property type="evidence" value="ECO:0007669"/>
    <property type="project" value="UniProtKB-KW"/>
</dbReference>
<dbReference type="GeneTree" id="ENSGT00940000162710"/>
<dbReference type="Ensembl" id="ENSPMRT00000018903.1">
    <property type="protein sequence ID" value="ENSPMRP00000017755.1"/>
    <property type="gene ID" value="ENSPMRG00000011693.1"/>
</dbReference>
<reference evidence="8" key="3">
    <citation type="submission" date="2025-09" db="UniProtKB">
        <authorList>
            <consortium name="Ensembl"/>
        </authorList>
    </citation>
    <scope>IDENTIFICATION</scope>
</reference>
<keyword evidence="5" id="KW-0645">Protease</keyword>
<evidence type="ECO:0000256" key="3">
    <source>
        <dbReference type="PIRSR" id="PIRSR601461-1"/>
    </source>
</evidence>
<dbReference type="PANTHER" id="PTHR47966:SF13">
    <property type="entry name" value="CHYMOSIN"/>
    <property type="match status" value="1"/>
</dbReference>
<feature type="signal peptide" evidence="6">
    <location>
        <begin position="1"/>
        <end position="16"/>
    </location>
</feature>
<reference evidence="8" key="2">
    <citation type="submission" date="2025-08" db="UniProtKB">
        <authorList>
            <consortium name="Ensembl"/>
        </authorList>
    </citation>
    <scope>IDENTIFICATION</scope>
</reference>
<dbReference type="PANTHER" id="PTHR47966">
    <property type="entry name" value="BETA-SITE APP-CLEAVING ENZYME, ISOFORM A-RELATED"/>
    <property type="match status" value="1"/>
</dbReference>
<dbReference type="Pfam" id="PF00026">
    <property type="entry name" value="Asp"/>
    <property type="match status" value="1"/>
</dbReference>
<dbReference type="AlphaFoldDB" id="A0A670J0N2"/>
<dbReference type="PROSITE" id="PS00141">
    <property type="entry name" value="ASP_PROTEASE"/>
    <property type="match status" value="2"/>
</dbReference>
<keyword evidence="5" id="KW-0064">Aspartyl protease</keyword>
<organism evidence="8 9">
    <name type="scientific">Podarcis muralis</name>
    <name type="common">Wall lizard</name>
    <name type="synonym">Lacerta muralis</name>
    <dbReference type="NCBI Taxonomy" id="64176"/>
    <lineage>
        <taxon>Eukaryota</taxon>
        <taxon>Metazoa</taxon>
        <taxon>Chordata</taxon>
        <taxon>Craniata</taxon>
        <taxon>Vertebrata</taxon>
        <taxon>Euteleostomi</taxon>
        <taxon>Lepidosauria</taxon>
        <taxon>Squamata</taxon>
        <taxon>Bifurcata</taxon>
        <taxon>Unidentata</taxon>
        <taxon>Episquamata</taxon>
        <taxon>Laterata</taxon>
        <taxon>Lacertibaenia</taxon>
        <taxon>Lacertidae</taxon>
        <taxon>Podarcis</taxon>
    </lineage>
</organism>
<evidence type="ECO:0000256" key="5">
    <source>
        <dbReference type="RuleBase" id="RU000454"/>
    </source>
</evidence>
<dbReference type="Gene3D" id="6.10.140.60">
    <property type="match status" value="1"/>
</dbReference>